<comment type="similarity">
    <text evidence="6">Belongs to the biotin--protein ligase family.</text>
</comment>
<dbReference type="Gene3D" id="3.30.930.10">
    <property type="entry name" value="Bira Bifunctional Protein, Domain 2"/>
    <property type="match status" value="1"/>
</dbReference>
<dbReference type="InterPro" id="IPR036390">
    <property type="entry name" value="WH_DNA-bd_sf"/>
</dbReference>
<organism evidence="8 9">
    <name type="scientific">Motilimonas cestriensis</name>
    <dbReference type="NCBI Taxonomy" id="2742685"/>
    <lineage>
        <taxon>Bacteria</taxon>
        <taxon>Pseudomonadati</taxon>
        <taxon>Pseudomonadota</taxon>
        <taxon>Gammaproteobacteria</taxon>
        <taxon>Alteromonadales</taxon>
        <taxon>Alteromonadales genera incertae sedis</taxon>
        <taxon>Motilimonas</taxon>
    </lineage>
</organism>
<dbReference type="InterPro" id="IPR004408">
    <property type="entry name" value="Biotin_CoA_COase_ligase"/>
</dbReference>
<keyword evidence="6" id="KW-0238">DNA-binding</keyword>
<gene>
    <name evidence="6 8" type="primary">birA</name>
    <name evidence="8" type="ORF">K6Y31_05640</name>
</gene>
<evidence type="ECO:0000256" key="6">
    <source>
        <dbReference type="HAMAP-Rule" id="MF_00978"/>
    </source>
</evidence>
<feature type="domain" description="BPL/LPL catalytic" evidence="7">
    <location>
        <begin position="66"/>
        <end position="255"/>
    </location>
</feature>
<feature type="DNA-binding region" description="H-T-H motif" evidence="6">
    <location>
        <begin position="22"/>
        <end position="41"/>
    </location>
</feature>
<keyword evidence="3 6" id="KW-0067">ATP-binding</keyword>
<evidence type="ECO:0000256" key="1">
    <source>
        <dbReference type="ARBA" id="ARBA00022598"/>
    </source>
</evidence>
<accession>A0ABS8W9P7</accession>
<dbReference type="Pfam" id="PF03099">
    <property type="entry name" value="BPL_LplA_LipB"/>
    <property type="match status" value="1"/>
</dbReference>
<feature type="binding site" evidence="6">
    <location>
        <begin position="116"/>
        <end position="118"/>
    </location>
    <ligand>
        <name>biotin</name>
        <dbReference type="ChEBI" id="CHEBI:57586"/>
    </ligand>
</feature>
<dbReference type="NCBIfam" id="NF008847">
    <property type="entry name" value="PRK11886.1-2"/>
    <property type="match status" value="1"/>
</dbReference>
<dbReference type="RefSeq" id="WP_233051853.1">
    <property type="nucleotide sequence ID" value="NZ_JAIMJA010000004.1"/>
</dbReference>
<dbReference type="SUPFAM" id="SSF50037">
    <property type="entry name" value="C-terminal domain of transcriptional repressors"/>
    <property type="match status" value="1"/>
</dbReference>
<dbReference type="InterPro" id="IPR013196">
    <property type="entry name" value="HTH_11"/>
</dbReference>
<dbReference type="InterPro" id="IPR003142">
    <property type="entry name" value="BPL_C"/>
</dbReference>
<comment type="catalytic activity">
    <reaction evidence="5 6">
        <text>biotin + L-lysyl-[protein] + ATP = N(6)-biotinyl-L-lysyl-[protein] + AMP + diphosphate + H(+)</text>
        <dbReference type="Rhea" id="RHEA:11756"/>
        <dbReference type="Rhea" id="RHEA-COMP:9752"/>
        <dbReference type="Rhea" id="RHEA-COMP:10505"/>
        <dbReference type="ChEBI" id="CHEBI:15378"/>
        <dbReference type="ChEBI" id="CHEBI:29969"/>
        <dbReference type="ChEBI" id="CHEBI:30616"/>
        <dbReference type="ChEBI" id="CHEBI:33019"/>
        <dbReference type="ChEBI" id="CHEBI:57586"/>
        <dbReference type="ChEBI" id="CHEBI:83144"/>
        <dbReference type="ChEBI" id="CHEBI:456215"/>
        <dbReference type="EC" id="6.3.4.15"/>
    </reaction>
</comment>
<dbReference type="EC" id="6.3.4.15" evidence="6"/>
<evidence type="ECO:0000256" key="2">
    <source>
        <dbReference type="ARBA" id="ARBA00022741"/>
    </source>
</evidence>
<dbReference type="SUPFAM" id="SSF46785">
    <property type="entry name" value="Winged helix' DNA-binding domain"/>
    <property type="match status" value="1"/>
</dbReference>
<reference evidence="8 9" key="1">
    <citation type="journal article" date="2022" name="Environ. Microbiol. Rep.">
        <title>Eco-phylogenetic analyses reveal divergent evolution of vitamin B12 metabolism in the marine bacterial family 'Psychromonadaceae'.</title>
        <authorList>
            <person name="Jin X."/>
            <person name="Yang Y."/>
            <person name="Cao H."/>
            <person name="Gao B."/>
            <person name="Zhao Z."/>
        </authorList>
    </citation>
    <scope>NUCLEOTIDE SEQUENCE [LARGE SCALE GENOMIC DNA]</scope>
    <source>
        <strain evidence="8 9">MKS20</strain>
    </source>
</reference>
<sequence length="322" mass="34559">MTAKKNINLLIQLLADGQFYSGEWLGQQLGVTRTSISNYIKQAEALGLDIHSVKGKGYKLVAPIELLDEALIRSLSEQKAVDVFPVLDSTNQYLLDRLDQLTPGATCMAECQTAGRGRRGRQWVSPFGSHLYLSMYWQLEAGMGAAMGLSLVTGIATVNALESLGVDGVQLKWPNDIYVEGKKLAGILVEMSAQAAGPCQLVIGLGLNVKMPAAAAEGIDQPWTDLEQMGASGIGRNQLAARLIMAFAQSLSLYEQAGLEPFLTRWQALDAFINQPVNLIIGPKTISGIARGIDAQGALLVEQHGVIKPFIGGEISLRLAQA</sequence>
<dbReference type="InterPro" id="IPR030855">
    <property type="entry name" value="Bifunct_BirA"/>
</dbReference>
<name>A0ABS8W9P7_9GAMM</name>
<dbReference type="EMBL" id="JAIMJA010000004">
    <property type="protein sequence ID" value="MCE2594296.1"/>
    <property type="molecule type" value="Genomic_DNA"/>
</dbReference>
<feature type="binding site" evidence="6">
    <location>
        <position position="183"/>
    </location>
    <ligand>
        <name>biotin</name>
        <dbReference type="ChEBI" id="CHEBI:57586"/>
    </ligand>
</feature>
<keyword evidence="6" id="KW-0678">Repressor</keyword>
<dbReference type="InterPro" id="IPR004143">
    <property type="entry name" value="BPL_LPL_catalytic"/>
</dbReference>
<dbReference type="SUPFAM" id="SSF55681">
    <property type="entry name" value="Class II aaRS and biotin synthetases"/>
    <property type="match status" value="1"/>
</dbReference>
<evidence type="ECO:0000313" key="8">
    <source>
        <dbReference type="EMBL" id="MCE2594296.1"/>
    </source>
</evidence>
<dbReference type="Pfam" id="PF08279">
    <property type="entry name" value="HTH_11"/>
    <property type="match status" value="1"/>
</dbReference>
<dbReference type="Gene3D" id="2.30.30.100">
    <property type="match status" value="1"/>
</dbReference>
<dbReference type="PANTHER" id="PTHR12835:SF5">
    <property type="entry name" value="BIOTIN--PROTEIN LIGASE"/>
    <property type="match status" value="1"/>
</dbReference>
<proteinExistence type="inferred from homology"/>
<keyword evidence="4 6" id="KW-0092">Biotin</keyword>
<dbReference type="InterPro" id="IPR036388">
    <property type="entry name" value="WH-like_DNA-bd_sf"/>
</dbReference>
<evidence type="ECO:0000256" key="4">
    <source>
        <dbReference type="ARBA" id="ARBA00023267"/>
    </source>
</evidence>
<dbReference type="GO" id="GO:0004077">
    <property type="term" value="F:biotin--[biotin carboxyl-carrier protein] ligase activity"/>
    <property type="evidence" value="ECO:0007669"/>
    <property type="project" value="UniProtKB-EC"/>
</dbReference>
<dbReference type="PROSITE" id="PS51733">
    <property type="entry name" value="BPL_LPL_CATALYTIC"/>
    <property type="match status" value="1"/>
</dbReference>
<comment type="caution">
    <text evidence="8">The sequence shown here is derived from an EMBL/GenBank/DDBJ whole genome shotgun (WGS) entry which is preliminary data.</text>
</comment>
<feature type="binding site" evidence="6">
    <location>
        <begin position="89"/>
        <end position="91"/>
    </location>
    <ligand>
        <name>biotin</name>
        <dbReference type="ChEBI" id="CHEBI:57586"/>
    </ligand>
</feature>
<dbReference type="Proteomes" id="UP001201273">
    <property type="component" value="Unassembled WGS sequence"/>
</dbReference>
<dbReference type="CDD" id="cd16442">
    <property type="entry name" value="BPL"/>
    <property type="match status" value="1"/>
</dbReference>
<comment type="function">
    <text evidence="6">Acts both as a biotin--[acetyl-CoA-carboxylase] ligase and a biotin-operon repressor. In the presence of ATP, BirA activates biotin to form the BirA-biotinyl-5'-adenylate (BirA-bio-5'-AMP or holoBirA) complex. HoloBirA can either transfer the biotinyl moiety to the biotin carboxyl carrier protein (BCCP) subunit of acetyl-CoA carboxylase, or bind to the biotin operator site and inhibit transcription of the operon.</text>
</comment>
<evidence type="ECO:0000313" key="9">
    <source>
        <dbReference type="Proteomes" id="UP001201273"/>
    </source>
</evidence>
<keyword evidence="6" id="KW-0804">Transcription</keyword>
<keyword evidence="9" id="KW-1185">Reference proteome</keyword>
<keyword evidence="2 6" id="KW-0547">Nucleotide-binding</keyword>
<protein>
    <recommendedName>
        <fullName evidence="6">Bifunctional ligase/repressor BirA</fullName>
    </recommendedName>
    <alternativeName>
        <fullName evidence="6">Biotin operon repressor</fullName>
    </alternativeName>
    <alternativeName>
        <fullName evidence="6">Biotin--[acetyl-CoA-carboxylase] ligase</fullName>
        <ecNumber evidence="6">6.3.4.15</ecNumber>
    </alternativeName>
    <alternativeName>
        <fullName evidence="6">Biotin--protein ligase</fullName>
    </alternativeName>
    <alternativeName>
        <fullName evidence="6">Biotin-[acetyl-CoA carboxylase] synthetase</fullName>
    </alternativeName>
</protein>
<evidence type="ECO:0000256" key="5">
    <source>
        <dbReference type="ARBA" id="ARBA00047846"/>
    </source>
</evidence>
<dbReference type="NCBIfam" id="TIGR00121">
    <property type="entry name" value="birA_ligase"/>
    <property type="match status" value="1"/>
</dbReference>
<evidence type="ECO:0000259" key="7">
    <source>
        <dbReference type="PROSITE" id="PS51733"/>
    </source>
</evidence>
<evidence type="ECO:0000256" key="3">
    <source>
        <dbReference type="ARBA" id="ARBA00022840"/>
    </source>
</evidence>
<dbReference type="Pfam" id="PF02237">
    <property type="entry name" value="BPL_C"/>
    <property type="match status" value="1"/>
</dbReference>
<dbReference type="PANTHER" id="PTHR12835">
    <property type="entry name" value="BIOTIN PROTEIN LIGASE"/>
    <property type="match status" value="1"/>
</dbReference>
<dbReference type="InterPro" id="IPR045864">
    <property type="entry name" value="aa-tRNA-synth_II/BPL/LPL"/>
</dbReference>
<feature type="binding site" evidence="6">
    <location>
        <position position="112"/>
    </location>
    <ligand>
        <name>biotin</name>
        <dbReference type="ChEBI" id="CHEBI:57586"/>
    </ligand>
</feature>
<keyword evidence="1 6" id="KW-0436">Ligase</keyword>
<dbReference type="HAMAP" id="MF_00978">
    <property type="entry name" value="Bifunct_BirA"/>
    <property type="match status" value="1"/>
</dbReference>
<keyword evidence="6" id="KW-0805">Transcription regulation</keyword>
<dbReference type="Gene3D" id="1.10.10.10">
    <property type="entry name" value="Winged helix-like DNA-binding domain superfamily/Winged helix DNA-binding domain"/>
    <property type="match status" value="1"/>
</dbReference>
<dbReference type="InterPro" id="IPR008988">
    <property type="entry name" value="Transcriptional_repressor_C"/>
</dbReference>